<evidence type="ECO:0000313" key="2">
    <source>
        <dbReference type="Proteomes" id="UP001153404"/>
    </source>
</evidence>
<dbReference type="NCBIfam" id="TIGR01863">
    <property type="entry name" value="cas_Csd1"/>
    <property type="match status" value="1"/>
</dbReference>
<keyword evidence="2" id="KW-1185">Reference proteome</keyword>
<organism evidence="1 2">
    <name type="scientific">Cohnella rhizosphaerae</name>
    <dbReference type="NCBI Taxonomy" id="1457232"/>
    <lineage>
        <taxon>Bacteria</taxon>
        <taxon>Bacillati</taxon>
        <taxon>Bacillota</taxon>
        <taxon>Bacilli</taxon>
        <taxon>Bacillales</taxon>
        <taxon>Paenibacillaceae</taxon>
        <taxon>Cohnella</taxon>
    </lineage>
</organism>
<dbReference type="CDD" id="cd09757">
    <property type="entry name" value="Cas8c_I-C"/>
    <property type="match status" value="1"/>
</dbReference>
<name>A0A9X4KWT5_9BACL</name>
<dbReference type="Proteomes" id="UP001153404">
    <property type="component" value="Unassembled WGS sequence"/>
</dbReference>
<dbReference type="RefSeq" id="WP_277531147.1">
    <property type="nucleotide sequence ID" value="NZ_JAPDIA010000003.1"/>
</dbReference>
<comment type="caution">
    <text evidence="1">The sequence shown here is derived from an EMBL/GenBank/DDBJ whole genome shotgun (WGS) entry which is preliminary data.</text>
</comment>
<gene>
    <name evidence="1" type="primary">cas8c</name>
    <name evidence="1" type="ORF">OMP40_10310</name>
</gene>
<reference evidence="1" key="1">
    <citation type="submission" date="2022-10" db="EMBL/GenBank/DDBJ databases">
        <title>Comparative genomic analysis of Cohnella hashimotonis sp. nov., isolated from the International Space Station.</title>
        <authorList>
            <person name="Simpson A."/>
            <person name="Venkateswaran K."/>
        </authorList>
    </citation>
    <scope>NUCLEOTIDE SEQUENCE</scope>
    <source>
        <strain evidence="1">DSM 28161</strain>
    </source>
</reference>
<evidence type="ECO:0000313" key="1">
    <source>
        <dbReference type="EMBL" id="MDG0809694.1"/>
    </source>
</evidence>
<sequence>MTWLAKLSETYDNHTAYLGKFELNRFNREYTLIPVSHTTQTAHIEIYLDEAGNYLRARAVDKEFGSTIIPCTEASASRTSAPVPYPLHDKLMYVAGDYGQYAPQTEKYTPYADYLAQLKEWCDSPYAVPALQSVYQYVRKGTLVADLIRNKVLWLDEQGQLAEKWTPELEAAYGVEKPDIFKVIASGQNAAFVRFAVEVPGAAEERLWRDQSVQQSFIDYYNTKLVDTELCYVSGRQLPYADKHASRIRNSGDKSKLISANDSSGFTYRGRFTTSSQAAAVSYEVSQKAHNALKWLIEKQQPYQIDGKVFVVWGTKTAEVPDPFGDTDDLLGGEDREEEFGDGTNVLLAEQVRLALNGYRHATDGHGSDVIILILDAATPGRMAITYYRDLEKERFLQRIEDWHLTCSWLQRYRKEGGRLATFIGAPATRDIALAAYGPRVSDKVVKGLLERMLPCILDNAKIPLDIVRSVVARASNPVGMENWEWEKTLGIACALVKKTYQKEGLEVALNEALNDRSYLFGRMLAVADVLERRALGREEKRATNAIRYMNAFAMRPARTWTVIQSAIQPYQAKLGARATYWNSLLDQIGSMLAPADFSDQPLSGIYLLGFYSQRHALYQKRAQEQASEDDELDVVEA</sequence>
<protein>
    <submittedName>
        <fullName evidence="1">Type I-C CRISPR-associated protein Cas8c/Csd1</fullName>
    </submittedName>
</protein>
<proteinExistence type="predicted"/>
<dbReference type="InterPro" id="IPR010144">
    <property type="entry name" value="CRISPR-assoc_prot_Csd1-typ"/>
</dbReference>
<dbReference type="Pfam" id="PF09709">
    <property type="entry name" value="Cas_Csd1"/>
    <property type="match status" value="1"/>
</dbReference>
<accession>A0A9X4KWT5</accession>
<dbReference type="AlphaFoldDB" id="A0A9X4KWT5"/>
<dbReference type="EMBL" id="JAPDIA010000003">
    <property type="protein sequence ID" value="MDG0809694.1"/>
    <property type="molecule type" value="Genomic_DNA"/>
</dbReference>